<accession>A0A5P1FH22</accession>
<organism evidence="2 3">
    <name type="scientific">Asparagus officinalis</name>
    <name type="common">Garden asparagus</name>
    <dbReference type="NCBI Taxonomy" id="4686"/>
    <lineage>
        <taxon>Eukaryota</taxon>
        <taxon>Viridiplantae</taxon>
        <taxon>Streptophyta</taxon>
        <taxon>Embryophyta</taxon>
        <taxon>Tracheophyta</taxon>
        <taxon>Spermatophyta</taxon>
        <taxon>Magnoliopsida</taxon>
        <taxon>Liliopsida</taxon>
        <taxon>Asparagales</taxon>
        <taxon>Asparagaceae</taxon>
        <taxon>Asparagoideae</taxon>
        <taxon>Asparagus</taxon>
    </lineage>
</organism>
<evidence type="ECO:0000256" key="1">
    <source>
        <dbReference type="SAM" id="MobiDB-lite"/>
    </source>
</evidence>
<evidence type="ECO:0000313" key="3">
    <source>
        <dbReference type="Proteomes" id="UP000243459"/>
    </source>
</evidence>
<dbReference type="Proteomes" id="UP000243459">
    <property type="component" value="Chromosome 2"/>
</dbReference>
<reference evidence="3" key="1">
    <citation type="journal article" date="2017" name="Nat. Commun.">
        <title>The asparagus genome sheds light on the origin and evolution of a young Y chromosome.</title>
        <authorList>
            <person name="Harkess A."/>
            <person name="Zhou J."/>
            <person name="Xu C."/>
            <person name="Bowers J.E."/>
            <person name="Van der Hulst R."/>
            <person name="Ayyampalayam S."/>
            <person name="Mercati F."/>
            <person name="Riccardi P."/>
            <person name="McKain M.R."/>
            <person name="Kakrana A."/>
            <person name="Tang H."/>
            <person name="Ray J."/>
            <person name="Groenendijk J."/>
            <person name="Arikit S."/>
            <person name="Mathioni S.M."/>
            <person name="Nakano M."/>
            <person name="Shan H."/>
            <person name="Telgmann-Rauber A."/>
            <person name="Kanno A."/>
            <person name="Yue Z."/>
            <person name="Chen H."/>
            <person name="Li W."/>
            <person name="Chen Y."/>
            <person name="Xu X."/>
            <person name="Zhang Y."/>
            <person name="Luo S."/>
            <person name="Chen H."/>
            <person name="Gao J."/>
            <person name="Mao Z."/>
            <person name="Pires J.C."/>
            <person name="Luo M."/>
            <person name="Kudrna D."/>
            <person name="Wing R.A."/>
            <person name="Meyers B.C."/>
            <person name="Yi K."/>
            <person name="Kong H."/>
            <person name="Lavrijsen P."/>
            <person name="Sunseri F."/>
            <person name="Falavigna A."/>
            <person name="Ye Y."/>
            <person name="Leebens-Mack J.H."/>
            <person name="Chen G."/>
        </authorList>
    </citation>
    <scope>NUCLEOTIDE SEQUENCE [LARGE SCALE GENOMIC DNA]</scope>
    <source>
        <strain evidence="3">cv. DH0086</strain>
    </source>
</reference>
<sequence length="169" mass="18532">MLLQSHPDRLHESVTGLTARLLRLPKGPCVIIRLRTTASIQFRAFKPEGYRSTVRLLTTPSRRPSSSTCRARTPATDDATSPVILPQRVGGAGPRVRLREGAGRSSERTGCSDGPALRRRSWGVRRADRNNECRALSEISGQGEVDGWAVRTAKRGGRKGSLFSGRRES</sequence>
<evidence type="ECO:0000313" key="2">
    <source>
        <dbReference type="EMBL" id="ONK77402.1"/>
    </source>
</evidence>
<feature type="compositionally biased region" description="Basic and acidic residues" evidence="1">
    <location>
        <begin position="97"/>
        <end position="107"/>
    </location>
</feature>
<name>A0A5P1FH22_ASPOF</name>
<dbReference type="EMBL" id="CM007382">
    <property type="protein sequence ID" value="ONK77402.1"/>
    <property type="molecule type" value="Genomic_DNA"/>
</dbReference>
<protein>
    <submittedName>
        <fullName evidence="2">Uncharacterized protein</fullName>
    </submittedName>
</protein>
<feature type="region of interest" description="Disordered" evidence="1">
    <location>
        <begin position="59"/>
        <end position="116"/>
    </location>
</feature>
<proteinExistence type="predicted"/>
<gene>
    <name evidence="2" type="ORF">A4U43_C02F6160</name>
</gene>
<keyword evidence="3" id="KW-1185">Reference proteome</keyword>
<feature type="compositionally biased region" description="Low complexity" evidence="1">
    <location>
        <begin position="59"/>
        <end position="74"/>
    </location>
</feature>
<dbReference type="AlphaFoldDB" id="A0A5P1FH22"/>
<dbReference type="Gramene" id="ONK77402">
    <property type="protein sequence ID" value="ONK77402"/>
    <property type="gene ID" value="A4U43_C02F6160"/>
</dbReference>